<keyword evidence="4 6" id="KW-0378">Hydrolase</keyword>
<dbReference type="CDD" id="cd03675">
    <property type="entry name" value="NUDIX_Hydrolase"/>
    <property type="match status" value="1"/>
</dbReference>
<protein>
    <recommendedName>
        <fullName evidence="3 4">Phosphatase NudJ</fullName>
        <ecNumber evidence="4">3.6.1.-</ecNumber>
    </recommendedName>
</protein>
<dbReference type="EC" id="3.6.1.-" evidence="4"/>
<dbReference type="InterPro" id="IPR033713">
    <property type="entry name" value="NudJ"/>
</dbReference>
<name>A0A7U6JIA9_9GAMM</name>
<dbReference type="SUPFAM" id="SSF55811">
    <property type="entry name" value="Nudix"/>
    <property type="match status" value="1"/>
</dbReference>
<comment type="subunit">
    <text evidence="2 4">Monomer.</text>
</comment>
<evidence type="ECO:0000256" key="4">
    <source>
        <dbReference type="RuleBase" id="RU364043"/>
    </source>
</evidence>
<comment type="similarity">
    <text evidence="1 4">Belongs to the Nudix hydrolase family. NudJ subfamily.</text>
</comment>
<dbReference type="AlphaFoldDB" id="A0A7U6JIA9"/>
<reference evidence="6 7" key="1">
    <citation type="journal article" date="2014" name="PLoS ONE">
        <title>Physiological and genomic features of a novel sulfur-oxidizing gammaproteobacterium belonging to a previously uncultivated symbiotic lineage isolated from a hydrothermal vent.</title>
        <authorList>
            <person name="Nunoura T."/>
            <person name="Takaki Y."/>
            <person name="Kazama H."/>
            <person name="Kakuta J."/>
            <person name="Shimamura S."/>
            <person name="Makita H."/>
            <person name="Hirai M."/>
            <person name="Miyazaki M."/>
            <person name="Takai K."/>
        </authorList>
    </citation>
    <scope>NUCLEOTIDE SEQUENCE [LARGE SCALE GENOMIC DNA]</scope>
    <source>
        <strain evidence="6 7">Hiromi1</strain>
    </source>
</reference>
<dbReference type="OrthoDB" id="8594221at2"/>
<keyword evidence="7" id="KW-1185">Reference proteome</keyword>
<dbReference type="GO" id="GO:0017111">
    <property type="term" value="F:ribonucleoside triphosphate phosphatase activity"/>
    <property type="evidence" value="ECO:0007669"/>
    <property type="project" value="InterPro"/>
</dbReference>
<dbReference type="PANTHER" id="PTHR43222">
    <property type="entry name" value="NUDIX HYDROLASE 23"/>
    <property type="match status" value="1"/>
</dbReference>
<dbReference type="Gene3D" id="3.90.79.10">
    <property type="entry name" value="Nucleoside Triphosphate Pyrophosphohydrolase"/>
    <property type="match status" value="1"/>
</dbReference>
<dbReference type="PANTHER" id="PTHR43222:SF11">
    <property type="entry name" value="PHOSPHATASE NUDJ"/>
    <property type="match status" value="1"/>
</dbReference>
<evidence type="ECO:0000313" key="7">
    <source>
        <dbReference type="Proteomes" id="UP000031631"/>
    </source>
</evidence>
<comment type="cofactor">
    <cofactor evidence="4">
        <name>Mg(2+)</name>
        <dbReference type="ChEBI" id="CHEBI:18420"/>
    </cofactor>
</comment>
<accession>A0A7U6JIA9</accession>
<sequence length="149" mass="17171">MTWKPHVTVAAIVEHQQRFLLVEENIGGNLVFNQPAGHLEEGEDLIQAVQREMLEETARVFHAQALVGVYLYELAEKQRSYLRFCFCGQAGEILPGHSLDKEIVATHWLTLEEIKARQDRLRSPMVLGCIQDYLDNRRIPLEALHYLHP</sequence>
<feature type="domain" description="Nudix hydrolase" evidence="5">
    <location>
        <begin position="2"/>
        <end position="131"/>
    </location>
</feature>
<dbReference type="Proteomes" id="UP000031631">
    <property type="component" value="Chromosome"/>
</dbReference>
<proteinExistence type="inferred from homology"/>
<evidence type="ECO:0000313" key="6">
    <source>
        <dbReference type="EMBL" id="BAO44603.1"/>
    </source>
</evidence>
<dbReference type="Pfam" id="PF00293">
    <property type="entry name" value="NUDIX"/>
    <property type="match status" value="1"/>
</dbReference>
<dbReference type="PROSITE" id="PS51462">
    <property type="entry name" value="NUDIX"/>
    <property type="match status" value="1"/>
</dbReference>
<dbReference type="KEGG" id="tbn:TBH_C1686"/>
<dbReference type="GO" id="GO:0004787">
    <property type="term" value="F:thiamine diphosphate phosphatase activity"/>
    <property type="evidence" value="ECO:0007669"/>
    <property type="project" value="InterPro"/>
</dbReference>
<dbReference type="EMBL" id="AP012273">
    <property type="protein sequence ID" value="BAO44603.1"/>
    <property type="molecule type" value="Genomic_DNA"/>
</dbReference>
<dbReference type="InterPro" id="IPR000086">
    <property type="entry name" value="NUDIX_hydrolase_dom"/>
</dbReference>
<organism evidence="6 7">
    <name type="scientific">Thiolapillus brandeum</name>
    <dbReference type="NCBI Taxonomy" id="1076588"/>
    <lineage>
        <taxon>Bacteria</taxon>
        <taxon>Pseudomonadati</taxon>
        <taxon>Pseudomonadota</taxon>
        <taxon>Gammaproteobacteria</taxon>
        <taxon>Chromatiales</taxon>
        <taxon>Sedimenticolaceae</taxon>
        <taxon>Thiolapillus</taxon>
    </lineage>
</organism>
<evidence type="ECO:0000256" key="3">
    <source>
        <dbReference type="ARBA" id="ARBA00015552"/>
    </source>
</evidence>
<evidence type="ECO:0000256" key="1">
    <source>
        <dbReference type="ARBA" id="ARBA00007608"/>
    </source>
</evidence>
<evidence type="ECO:0000256" key="2">
    <source>
        <dbReference type="ARBA" id="ARBA00011245"/>
    </source>
</evidence>
<evidence type="ECO:0000259" key="5">
    <source>
        <dbReference type="PROSITE" id="PS51462"/>
    </source>
</evidence>
<dbReference type="InterPro" id="IPR015797">
    <property type="entry name" value="NUDIX_hydrolase-like_dom_sf"/>
</dbReference>
<dbReference type="GO" id="GO:0017110">
    <property type="term" value="F:nucleoside diphosphate phosphatase activity"/>
    <property type="evidence" value="ECO:0007669"/>
    <property type="project" value="InterPro"/>
</dbReference>
<gene>
    <name evidence="4" type="primary">nudJ</name>
    <name evidence="6" type="ORF">TBH_C1686</name>
</gene>
<dbReference type="RefSeq" id="WP_041067640.1">
    <property type="nucleotide sequence ID" value="NZ_AP012273.1"/>
</dbReference>
<keyword evidence="4" id="KW-0460">Magnesium</keyword>